<dbReference type="STRING" id="1125411.W908_05120"/>
<evidence type="ECO:0000313" key="1">
    <source>
        <dbReference type="EMBL" id="ALE02720.1"/>
    </source>
</evidence>
<evidence type="ECO:0000313" key="2">
    <source>
        <dbReference type="Proteomes" id="UP000068905"/>
    </source>
</evidence>
<proteinExistence type="predicted"/>
<dbReference type="EMBL" id="CP006911">
    <property type="protein sequence ID" value="ALE02720.1"/>
    <property type="molecule type" value="Genomic_DNA"/>
</dbReference>
<evidence type="ECO:0008006" key="3">
    <source>
        <dbReference type="Google" id="ProtNLM"/>
    </source>
</evidence>
<reference evidence="1 2" key="1">
    <citation type="journal article" date="2015" name="Genome Announc.">
        <title>Genome Sequence of 'Candidatus Thioglobus singularis' Strain PS1, a Mixotroph from the SUP05 Clade of Marine Gammaproteobacteria.</title>
        <authorList>
            <person name="Marshall K.T."/>
            <person name="Morris R.M."/>
        </authorList>
    </citation>
    <scope>NUCLEOTIDE SEQUENCE [LARGE SCALE GENOMIC DNA]</scope>
    <source>
        <strain evidence="1 2">PS1</strain>
    </source>
</reference>
<protein>
    <recommendedName>
        <fullName evidence="3">GYD domain-containing protein</fullName>
    </recommendedName>
</protein>
<dbReference type="KEGG" id="tsn:W908_05120"/>
<dbReference type="AlphaFoldDB" id="A0A0M4L5M1"/>
<sequence>MLVTINISKGWKTWSEMAKGLEPQMNEQGAKMIWAGANPDETAVFVLAEAKDPSFVKTFGERADIVEIREAGGADVSSTTVMTQIDEYFLA</sequence>
<organism evidence="1 2">
    <name type="scientific">Candidatus Pseudothioglobus singularis PS1</name>
    <dbReference type="NCBI Taxonomy" id="1125411"/>
    <lineage>
        <taxon>Bacteria</taxon>
        <taxon>Pseudomonadati</taxon>
        <taxon>Pseudomonadota</taxon>
        <taxon>Gammaproteobacteria</taxon>
        <taxon>Candidatus Pseudothioglobaceae</taxon>
        <taxon>Candidatus Pseudothioglobus</taxon>
    </lineage>
</organism>
<keyword evidence="2" id="KW-1185">Reference proteome</keyword>
<accession>A0A0M4L5M1</accession>
<gene>
    <name evidence="1" type="ORF">W908_05120</name>
</gene>
<dbReference type="Proteomes" id="UP000068905">
    <property type="component" value="Chromosome"/>
</dbReference>
<dbReference type="OrthoDB" id="7870966at2"/>
<name>A0A0M4L5M1_9GAMM</name>